<proteinExistence type="predicted"/>
<comment type="caution">
    <text evidence="2">The sequence shown here is derived from an EMBL/GenBank/DDBJ whole genome shotgun (WGS) entry which is preliminary data.</text>
</comment>
<evidence type="ECO:0000313" key="2">
    <source>
        <dbReference type="EMBL" id="PMQ18922.1"/>
    </source>
</evidence>
<reference evidence="2 3" key="1">
    <citation type="journal article" date="2017" name="Elife">
        <title>Extensive horizontal gene transfer in cheese-associated bacteria.</title>
        <authorList>
            <person name="Bonham K.S."/>
            <person name="Wolfe B.E."/>
            <person name="Dutton R.J."/>
        </authorList>
    </citation>
    <scope>NUCLEOTIDE SEQUENCE [LARGE SCALE GENOMIC DNA]</scope>
    <source>
        <strain evidence="2 3">JB182</strain>
    </source>
</reference>
<protein>
    <recommendedName>
        <fullName evidence="4">DUF2695 domain-containing protein</fullName>
    </recommendedName>
</protein>
<accession>A0A2N7RYE7</accession>
<name>A0A2N7RYE7_9MICC</name>
<feature type="compositionally biased region" description="Basic and acidic residues" evidence="1">
    <location>
        <begin position="20"/>
        <end position="30"/>
    </location>
</feature>
<feature type="region of interest" description="Disordered" evidence="1">
    <location>
        <begin position="20"/>
        <end position="54"/>
    </location>
</feature>
<dbReference type="EMBL" id="PNQX01000003">
    <property type="protein sequence ID" value="PMQ18922.1"/>
    <property type="molecule type" value="Genomic_DNA"/>
</dbReference>
<organism evidence="2 3">
    <name type="scientific">Glutamicibacter arilaitensis</name>
    <dbReference type="NCBI Taxonomy" id="256701"/>
    <lineage>
        <taxon>Bacteria</taxon>
        <taxon>Bacillati</taxon>
        <taxon>Actinomycetota</taxon>
        <taxon>Actinomycetes</taxon>
        <taxon>Micrococcales</taxon>
        <taxon>Micrococcaceae</taxon>
        <taxon>Glutamicibacter</taxon>
    </lineage>
</organism>
<dbReference type="Proteomes" id="UP000235739">
    <property type="component" value="Unassembled WGS sequence"/>
</dbReference>
<gene>
    <name evidence="2" type="ORF">CIK84_16265</name>
</gene>
<sequence>MLPPVLAGTLSTLRLCGREHSRQTVEDRSNRVGGQAPAETEEPRNDEESTMETMLQPADHECLPCYLYRCTKTEECDGSLRLLAFYRDHNAPRATALERKVRLLGGYCDCEVLANAIRPITREANQALEDDVDLVCKGVRRGATQPCEHWLMRRGVQWGGGQFRRRSA</sequence>
<dbReference type="InterPro" id="IPR024248">
    <property type="entry name" value="DUF2695"/>
</dbReference>
<dbReference type="AlphaFoldDB" id="A0A2N7RYE7"/>
<evidence type="ECO:0000256" key="1">
    <source>
        <dbReference type="SAM" id="MobiDB-lite"/>
    </source>
</evidence>
<evidence type="ECO:0008006" key="4">
    <source>
        <dbReference type="Google" id="ProtNLM"/>
    </source>
</evidence>
<dbReference type="Pfam" id="PF10905">
    <property type="entry name" value="DUF2695"/>
    <property type="match status" value="1"/>
</dbReference>
<evidence type="ECO:0000313" key="3">
    <source>
        <dbReference type="Proteomes" id="UP000235739"/>
    </source>
</evidence>